<name>A0A382EVE6_9ZZZZ</name>
<gene>
    <name evidence="1" type="ORF">METZ01_LOCUS207126</name>
</gene>
<dbReference type="AlphaFoldDB" id="A0A382EVE6"/>
<proteinExistence type="predicted"/>
<organism evidence="1">
    <name type="scientific">marine metagenome</name>
    <dbReference type="NCBI Taxonomy" id="408172"/>
    <lineage>
        <taxon>unclassified sequences</taxon>
        <taxon>metagenomes</taxon>
        <taxon>ecological metagenomes</taxon>
    </lineage>
</organism>
<evidence type="ECO:0000313" key="1">
    <source>
        <dbReference type="EMBL" id="SVB54272.1"/>
    </source>
</evidence>
<reference evidence="1" key="1">
    <citation type="submission" date="2018-05" db="EMBL/GenBank/DDBJ databases">
        <authorList>
            <person name="Lanie J.A."/>
            <person name="Ng W.-L."/>
            <person name="Kazmierczak K.M."/>
            <person name="Andrzejewski T.M."/>
            <person name="Davidsen T.M."/>
            <person name="Wayne K.J."/>
            <person name="Tettelin H."/>
            <person name="Glass J.I."/>
            <person name="Rusch D."/>
            <person name="Podicherti R."/>
            <person name="Tsui H.-C.T."/>
            <person name="Winkler M.E."/>
        </authorList>
    </citation>
    <scope>NUCLEOTIDE SEQUENCE</scope>
</reference>
<dbReference type="EMBL" id="UINC01046359">
    <property type="protein sequence ID" value="SVB54272.1"/>
    <property type="molecule type" value="Genomic_DNA"/>
</dbReference>
<sequence>MRSLLSLLLVSLMLVMSMTPLATNSAMPPTLEERAATAKALIDFEVTSITLGDSLTSPKQWTQPDNSTAEYVLRDESITVSITFTQAGTSSQPAYAEGWMQVWHPIGFLIE</sequence>
<protein>
    <submittedName>
        <fullName evidence="1">Uncharacterized protein</fullName>
    </submittedName>
</protein>
<feature type="non-terminal residue" evidence="1">
    <location>
        <position position="111"/>
    </location>
</feature>
<accession>A0A382EVE6</accession>